<dbReference type="Proteomes" id="UP000270094">
    <property type="component" value="Unassembled WGS sequence"/>
</dbReference>
<dbReference type="Gene3D" id="3.40.640.10">
    <property type="entry name" value="Type I PLP-dependent aspartate aminotransferase-like (Major domain)"/>
    <property type="match status" value="2"/>
</dbReference>
<protein>
    <recommendedName>
        <fullName evidence="1">MOSC domain-containing protein</fullName>
    </recommendedName>
</protein>
<dbReference type="GO" id="GO:0030170">
    <property type="term" value="F:pyridoxal phosphate binding"/>
    <property type="evidence" value="ECO:0007669"/>
    <property type="project" value="InterPro"/>
</dbReference>
<dbReference type="OrthoDB" id="420046at2759"/>
<dbReference type="Pfam" id="PF03473">
    <property type="entry name" value="MOSC"/>
    <property type="match status" value="1"/>
</dbReference>
<name>A0A3P7L5T1_STRVU</name>
<dbReference type="InterPro" id="IPR015424">
    <property type="entry name" value="PyrdxlP-dep_Trfase"/>
</dbReference>
<dbReference type="InterPro" id="IPR005302">
    <property type="entry name" value="MoCF_Sase_C"/>
</dbReference>
<proteinExistence type="predicted"/>
<dbReference type="PANTHER" id="PTHR14237:SF80">
    <property type="entry name" value="MOLYBDENUM COFACTOR SULFURASE"/>
    <property type="match status" value="1"/>
</dbReference>
<dbReference type="Pfam" id="PF00266">
    <property type="entry name" value="Aminotran_5"/>
    <property type="match status" value="1"/>
</dbReference>
<reference evidence="2 3" key="1">
    <citation type="submission" date="2018-11" db="EMBL/GenBank/DDBJ databases">
        <authorList>
            <consortium name="Pathogen Informatics"/>
        </authorList>
    </citation>
    <scope>NUCLEOTIDE SEQUENCE [LARGE SCALE GENOMIC DNA]</scope>
</reference>
<dbReference type="GO" id="GO:0008265">
    <property type="term" value="F:molybdenum cofactor sulfurtransferase activity"/>
    <property type="evidence" value="ECO:0007669"/>
    <property type="project" value="TreeGrafter"/>
</dbReference>
<evidence type="ECO:0000313" key="3">
    <source>
        <dbReference type="Proteomes" id="UP000270094"/>
    </source>
</evidence>
<dbReference type="AlphaFoldDB" id="A0A3P7L5T1"/>
<dbReference type="GO" id="GO:0043545">
    <property type="term" value="P:molybdopterin cofactor metabolic process"/>
    <property type="evidence" value="ECO:0007669"/>
    <property type="project" value="TreeGrafter"/>
</dbReference>
<dbReference type="EMBL" id="UYYB01094527">
    <property type="protein sequence ID" value="VDM74558.1"/>
    <property type="molecule type" value="Genomic_DNA"/>
</dbReference>
<feature type="domain" description="MOSC" evidence="1">
    <location>
        <begin position="294"/>
        <end position="427"/>
    </location>
</feature>
<dbReference type="SUPFAM" id="SSF53383">
    <property type="entry name" value="PLP-dependent transferases"/>
    <property type="match status" value="1"/>
</dbReference>
<sequence>MPYLDHAGAALPSEQQLREVYELALSIPMANPHSHHSTAAATHLMVENARLRNHSHFMVLEHFDVTPEEYAVVFTANATHALQMVAESFIFERKTSSSVQIGSIDNGTGWSVCLDAASFVSTSSLSLAEYRPHFVALSFYKMFGYPTGVGALLIRKVSDAVERLKPRAFAGGTVSQILVDELHSVTRKKIEGRFEYGTLNYYAICALTKGFKDLKRYGNQEGKECRDRKDVINGRPTGAIDEPISELTLSNADDPTSLVKLPLLTTEKSFESGFVCVNNVQTSECTTEASKWLTSFLGLPECTLRRVKQDSSRSLSNEAPYLVINEASIKILADAVGLTIEETIDRFRPNIVVKGLPPFIEDTAKRMSIDEFQFEVIKKCTRCEMICVNPNSGTKEPQLIVALRNFRQRKKVLPFSMQMYKQLRFPL</sequence>
<evidence type="ECO:0000259" key="1">
    <source>
        <dbReference type="PROSITE" id="PS51340"/>
    </source>
</evidence>
<dbReference type="GO" id="GO:0030151">
    <property type="term" value="F:molybdenum ion binding"/>
    <property type="evidence" value="ECO:0007669"/>
    <property type="project" value="InterPro"/>
</dbReference>
<accession>A0A3P7L5T1</accession>
<dbReference type="InterPro" id="IPR015421">
    <property type="entry name" value="PyrdxlP-dep_Trfase_major"/>
</dbReference>
<organism evidence="2 3">
    <name type="scientific">Strongylus vulgaris</name>
    <name type="common">Blood worm</name>
    <dbReference type="NCBI Taxonomy" id="40348"/>
    <lineage>
        <taxon>Eukaryota</taxon>
        <taxon>Metazoa</taxon>
        <taxon>Ecdysozoa</taxon>
        <taxon>Nematoda</taxon>
        <taxon>Chromadorea</taxon>
        <taxon>Rhabditida</taxon>
        <taxon>Rhabditina</taxon>
        <taxon>Rhabditomorpha</taxon>
        <taxon>Strongyloidea</taxon>
        <taxon>Strongylidae</taxon>
        <taxon>Strongylus</taxon>
    </lineage>
</organism>
<dbReference type="SUPFAM" id="SSF141673">
    <property type="entry name" value="MOSC N-terminal domain-like"/>
    <property type="match status" value="1"/>
</dbReference>
<keyword evidence="3" id="KW-1185">Reference proteome</keyword>
<evidence type="ECO:0000313" key="2">
    <source>
        <dbReference type="EMBL" id="VDM74558.1"/>
    </source>
</evidence>
<dbReference type="PROSITE" id="PS51340">
    <property type="entry name" value="MOSC"/>
    <property type="match status" value="1"/>
</dbReference>
<dbReference type="PANTHER" id="PTHR14237">
    <property type="entry name" value="MOLYBDOPTERIN COFACTOR SULFURASE MOSC"/>
    <property type="match status" value="1"/>
</dbReference>
<dbReference type="InterPro" id="IPR000192">
    <property type="entry name" value="Aminotrans_V_dom"/>
</dbReference>
<gene>
    <name evidence="2" type="ORF">SVUK_LOCUS9556</name>
</gene>